<protein>
    <submittedName>
        <fullName evidence="3">Receptor-binding cancer antigen</fullName>
    </submittedName>
</protein>
<dbReference type="GO" id="GO:0030141">
    <property type="term" value="C:secretory granule"/>
    <property type="evidence" value="ECO:0007669"/>
    <property type="project" value="TreeGrafter"/>
</dbReference>
<dbReference type="PIRSF" id="PIRSF034247">
    <property type="entry name" value="RCAS1"/>
    <property type="match status" value="1"/>
</dbReference>
<dbReference type="InterPro" id="IPR017025">
    <property type="entry name" value="Cancer-assoc_antigen_RCAS1"/>
</dbReference>
<evidence type="ECO:0000313" key="2">
    <source>
        <dbReference type="Proteomes" id="UP000887569"/>
    </source>
</evidence>
<accession>A0A915AH12</accession>
<sequence length="224" mass="26644">MDSRFCLQRWRPEKRRDVMSAGSFVMRRFLFMFRFVVSCLKRVLCCLRGRKDVDSLPFTVHDNGIDSRHHFNASELENQWNSWNKDPFANVVEEKIGEYRRKKIEMLTQQETTQPEPDFFTDMQPNVRRTRKAFVGSSSGDVETKKEDLFAFRDEGIPFIPASNELGDLDESSALREDRWDTQIDVDNVDDLLKEQRRRERLEKQRARLAEHERRVAEKRSLHS</sequence>
<dbReference type="Proteomes" id="UP000887569">
    <property type="component" value="Unplaced"/>
</dbReference>
<reference evidence="3" key="1">
    <citation type="submission" date="2022-11" db="UniProtKB">
        <authorList>
            <consortium name="WormBaseParasite"/>
        </authorList>
    </citation>
    <scope>IDENTIFICATION</scope>
</reference>
<dbReference type="AlphaFoldDB" id="A0A915AH12"/>
<evidence type="ECO:0000313" key="3">
    <source>
        <dbReference type="WBParaSite" id="PgR008_g103_t01"/>
    </source>
</evidence>
<dbReference type="WBParaSite" id="PgR008_g103_t01">
    <property type="protein sequence ID" value="PgR008_g103_t01"/>
    <property type="gene ID" value="PgR008_g103"/>
</dbReference>
<feature type="coiled-coil region" evidence="1">
    <location>
        <begin position="192"/>
        <end position="222"/>
    </location>
</feature>
<dbReference type="PANTHER" id="PTHR15208">
    <property type="entry name" value="RECEPTOR-BINDING CANCER ANTIGEN EXPRESSED ON SISO CELLS CANCER ASSOCIATED SURFACE ANTIGEN RCAS1 ESTROGEN RECEPTOR-BINDING FRAGMENT- ASSOCIATED GENE 9 PROTEIN"/>
    <property type="match status" value="1"/>
</dbReference>
<name>A0A915AH12_PARUN</name>
<organism evidence="2 3">
    <name type="scientific">Parascaris univalens</name>
    <name type="common">Nematode worm</name>
    <dbReference type="NCBI Taxonomy" id="6257"/>
    <lineage>
        <taxon>Eukaryota</taxon>
        <taxon>Metazoa</taxon>
        <taxon>Ecdysozoa</taxon>
        <taxon>Nematoda</taxon>
        <taxon>Chromadorea</taxon>
        <taxon>Rhabditida</taxon>
        <taxon>Spirurina</taxon>
        <taxon>Ascaridomorpha</taxon>
        <taxon>Ascaridoidea</taxon>
        <taxon>Ascarididae</taxon>
        <taxon>Parascaris</taxon>
    </lineage>
</organism>
<dbReference type="PANTHER" id="PTHR15208:SF2">
    <property type="entry name" value="RECEPTOR-BINDING CANCER ANTIGEN EXPRESSED ON SISO CELLS"/>
    <property type="match status" value="1"/>
</dbReference>
<keyword evidence="1" id="KW-0175">Coiled coil</keyword>
<keyword evidence="2" id="KW-1185">Reference proteome</keyword>
<proteinExistence type="predicted"/>
<evidence type="ECO:0000256" key="1">
    <source>
        <dbReference type="SAM" id="Coils"/>
    </source>
</evidence>